<evidence type="ECO:0000256" key="2">
    <source>
        <dbReference type="ARBA" id="ARBA00022692"/>
    </source>
</evidence>
<dbReference type="EMBL" id="JAACJP010000067">
    <property type="protein sequence ID" value="KAF5367346.1"/>
    <property type="molecule type" value="Genomic_DNA"/>
</dbReference>
<dbReference type="PANTHER" id="PTHR31082">
    <property type="entry name" value="PHEROMONE-REGULATED MEMBRANE PROTEIN 10"/>
    <property type="match status" value="1"/>
</dbReference>
<dbReference type="Pfam" id="PF24883">
    <property type="entry name" value="NPHP3_N"/>
    <property type="match status" value="1"/>
</dbReference>
<dbReference type="SUPFAM" id="SSF52540">
    <property type="entry name" value="P-loop containing nucleoside triphosphate hydrolases"/>
    <property type="match status" value="1"/>
</dbReference>
<dbReference type="GO" id="GO:0016020">
    <property type="term" value="C:membrane"/>
    <property type="evidence" value="ECO:0007669"/>
    <property type="project" value="UniProtKB-SubCell"/>
</dbReference>
<dbReference type="PANTHER" id="PTHR31082:SF4">
    <property type="entry name" value="PHEROMONE-REGULATED MEMBRANE PROTEIN 10"/>
    <property type="match status" value="1"/>
</dbReference>
<gene>
    <name evidence="10" type="ORF">D9615_010265</name>
</gene>
<feature type="transmembrane region" description="Helical" evidence="7">
    <location>
        <begin position="39"/>
        <end position="56"/>
    </location>
</feature>
<feature type="transmembrane region" description="Helical" evidence="7">
    <location>
        <begin position="12"/>
        <end position="33"/>
    </location>
</feature>
<feature type="domain" description="Threonine/Serine exporter ThrE" evidence="8">
    <location>
        <begin position="18"/>
        <end position="117"/>
    </location>
</feature>
<proteinExistence type="inferred from homology"/>
<dbReference type="Gene3D" id="3.40.50.300">
    <property type="entry name" value="P-loop containing nucleotide triphosphate hydrolases"/>
    <property type="match status" value="1"/>
</dbReference>
<organism evidence="10 11">
    <name type="scientific">Tricholomella constricta</name>
    <dbReference type="NCBI Taxonomy" id="117010"/>
    <lineage>
        <taxon>Eukaryota</taxon>
        <taxon>Fungi</taxon>
        <taxon>Dikarya</taxon>
        <taxon>Basidiomycota</taxon>
        <taxon>Agaricomycotina</taxon>
        <taxon>Agaricomycetes</taxon>
        <taxon>Agaricomycetidae</taxon>
        <taxon>Agaricales</taxon>
        <taxon>Tricholomatineae</taxon>
        <taxon>Lyophyllaceae</taxon>
        <taxon>Tricholomella</taxon>
    </lineage>
</organism>
<evidence type="ECO:0000256" key="4">
    <source>
        <dbReference type="ARBA" id="ARBA00022989"/>
    </source>
</evidence>
<keyword evidence="2 7" id="KW-0812">Transmembrane</keyword>
<evidence type="ECO:0000259" key="8">
    <source>
        <dbReference type="Pfam" id="PF12821"/>
    </source>
</evidence>
<dbReference type="Pfam" id="PF12821">
    <property type="entry name" value="ThrE_2"/>
    <property type="match status" value="1"/>
</dbReference>
<protein>
    <recommendedName>
        <fullName evidence="12">C2 domain-containing protein</fullName>
    </recommendedName>
</protein>
<keyword evidence="3" id="KW-0677">Repeat</keyword>
<feature type="transmembrane region" description="Helical" evidence="7">
    <location>
        <begin position="63"/>
        <end position="88"/>
    </location>
</feature>
<dbReference type="Proteomes" id="UP000565441">
    <property type="component" value="Unassembled WGS sequence"/>
</dbReference>
<comment type="subcellular location">
    <subcellularLocation>
        <location evidence="1">Membrane</location>
        <topology evidence="1">Multi-pass membrane protein</topology>
    </subcellularLocation>
</comment>
<accession>A0A8H5GM90</accession>
<keyword evidence="4 7" id="KW-1133">Transmembrane helix</keyword>
<dbReference type="InterPro" id="IPR056884">
    <property type="entry name" value="NPHP3-like_N"/>
</dbReference>
<evidence type="ECO:0008006" key="12">
    <source>
        <dbReference type="Google" id="ProtNLM"/>
    </source>
</evidence>
<comment type="caution">
    <text evidence="10">The sequence shown here is derived from an EMBL/GenBank/DDBJ whole genome shotgun (WGS) entry which is preliminary data.</text>
</comment>
<evidence type="ECO:0000256" key="7">
    <source>
        <dbReference type="SAM" id="Phobius"/>
    </source>
</evidence>
<evidence type="ECO:0000256" key="6">
    <source>
        <dbReference type="ARBA" id="ARBA00034125"/>
    </source>
</evidence>
<feature type="domain" description="Nephrocystin 3-like N-terminal" evidence="9">
    <location>
        <begin position="523"/>
        <end position="650"/>
    </location>
</feature>
<reference evidence="10 11" key="1">
    <citation type="journal article" date="2020" name="ISME J.">
        <title>Uncovering the hidden diversity of litter-decomposition mechanisms in mushroom-forming fungi.</title>
        <authorList>
            <person name="Floudas D."/>
            <person name="Bentzer J."/>
            <person name="Ahren D."/>
            <person name="Johansson T."/>
            <person name="Persson P."/>
            <person name="Tunlid A."/>
        </authorList>
    </citation>
    <scope>NUCLEOTIDE SEQUENCE [LARGE SCALE GENOMIC DNA]</scope>
    <source>
        <strain evidence="10 11">CBS 661.87</strain>
    </source>
</reference>
<dbReference type="InterPro" id="IPR024528">
    <property type="entry name" value="ThrE_2"/>
</dbReference>
<evidence type="ECO:0000259" key="9">
    <source>
        <dbReference type="Pfam" id="PF24883"/>
    </source>
</evidence>
<sequence length="668" mass="73529">MALRRSRNQSELPLLVGISCIGWAINYFTGTKFVEQSDISAAVGAFALGLVANIYARRFNGNAFVVMVIGILFQPPSGVGSGGFLNYLSSHTQEDASSYLSRFETALKLISIAIGLIRLGHLPGFDASRSEQAPRRRDLQSLISEMQDWVEEHSVVKVNVEHKQNCKQRGPVLKATALPKIWVDIPDCCVAITIGSGRSVTQRVKGNNPVWNKPFLVAANPGSKISIQILHGKHSIVIAEAVTSVKSEHLQTGTVAPDDIVPLKLRVSSILPRGDPTIVLSFLAVTSKDTRAPLAPQSTTSGLAPRDLEDILSEASAVEPRPPYNQKFSVIVEKLDQFVTLGKAIAEVHPYAKTVWDLLTSGLSVLNAHYERNARIQGLWACVLETLDFMKDTNSLRNVQSLTGTVQAMMEQLRECIIYLTEYWGRSMAETVVNAIFAAEDDDIIQRFTDTFKQLKVQFDQRINVQQWKITQATGKQVDMISNQIDILVRESEDCQLKGLLAPDLHIHWSSTCLSGTRAKLLSEILSWAQSDSSPAMFWLSGAAGTGKSSVAGSVAELLKSKNILYAFVSFRRDIAVDDTPSHLLGSIAYQIAFFHEDVRQNVLSAIRDKPLNIYMLLQQARELVVQPLLNSVALPRVVIVIDALDECAADSGKNGKPGREKLPFHHL</sequence>
<dbReference type="InterPro" id="IPR027417">
    <property type="entry name" value="P-loop_NTPase"/>
</dbReference>
<evidence type="ECO:0000256" key="3">
    <source>
        <dbReference type="ARBA" id="ARBA00022737"/>
    </source>
</evidence>
<dbReference type="AlphaFoldDB" id="A0A8H5GM90"/>
<name>A0A8H5GM90_9AGAR</name>
<keyword evidence="11" id="KW-1185">Reference proteome</keyword>
<dbReference type="InterPro" id="IPR051361">
    <property type="entry name" value="ThrE/Ser_Exporter"/>
</dbReference>
<evidence type="ECO:0000256" key="5">
    <source>
        <dbReference type="ARBA" id="ARBA00023136"/>
    </source>
</evidence>
<keyword evidence="5 7" id="KW-0472">Membrane</keyword>
<dbReference type="OrthoDB" id="9976063at2759"/>
<comment type="similarity">
    <text evidence="6">Belongs to the ThrE exporter (TC 2.A.79) family.</text>
</comment>
<evidence type="ECO:0000256" key="1">
    <source>
        <dbReference type="ARBA" id="ARBA00004141"/>
    </source>
</evidence>
<evidence type="ECO:0000313" key="11">
    <source>
        <dbReference type="Proteomes" id="UP000565441"/>
    </source>
</evidence>
<evidence type="ECO:0000313" key="10">
    <source>
        <dbReference type="EMBL" id="KAF5367346.1"/>
    </source>
</evidence>